<sequence>MKHQRNNTVAFNIGDFPPLGAGPYVRQQPPSSRSQDPENIGYWNKKQENTQSQPTSSLEQIIIKQSEKIDTLIQQMGTLMGLLTTIIAQYKK</sequence>
<organism evidence="2 4">
    <name type="scientific">Arctia plantaginis</name>
    <name type="common">Wood tiger moth</name>
    <name type="synonym">Phalaena plantaginis</name>
    <dbReference type="NCBI Taxonomy" id="874455"/>
    <lineage>
        <taxon>Eukaryota</taxon>
        <taxon>Metazoa</taxon>
        <taxon>Ecdysozoa</taxon>
        <taxon>Arthropoda</taxon>
        <taxon>Hexapoda</taxon>
        <taxon>Insecta</taxon>
        <taxon>Pterygota</taxon>
        <taxon>Neoptera</taxon>
        <taxon>Endopterygota</taxon>
        <taxon>Lepidoptera</taxon>
        <taxon>Glossata</taxon>
        <taxon>Ditrysia</taxon>
        <taxon>Noctuoidea</taxon>
        <taxon>Erebidae</taxon>
        <taxon>Arctiinae</taxon>
        <taxon>Arctia</taxon>
    </lineage>
</organism>
<accession>A0A8S1AKW7</accession>
<dbReference type="Proteomes" id="UP000494256">
    <property type="component" value="Unassembled WGS sequence"/>
</dbReference>
<feature type="compositionally biased region" description="Polar residues" evidence="1">
    <location>
        <begin position="1"/>
        <end position="10"/>
    </location>
</feature>
<evidence type="ECO:0000256" key="1">
    <source>
        <dbReference type="SAM" id="MobiDB-lite"/>
    </source>
</evidence>
<gene>
    <name evidence="2" type="ORF">APLA_LOCUS13012</name>
    <name evidence="3" type="ORF">APLA_LOCUS16880</name>
</gene>
<evidence type="ECO:0000313" key="2">
    <source>
        <dbReference type="EMBL" id="CAB3250179.1"/>
    </source>
</evidence>
<dbReference type="OrthoDB" id="619536at2759"/>
<protein>
    <submittedName>
        <fullName evidence="2">Uncharacterized protein</fullName>
    </submittedName>
</protein>
<reference evidence="2 4" key="1">
    <citation type="submission" date="2020-04" db="EMBL/GenBank/DDBJ databases">
        <authorList>
            <person name="Wallbank WR R."/>
            <person name="Pardo Diaz C."/>
            <person name="Kozak K."/>
            <person name="Martin S."/>
            <person name="Jiggins C."/>
            <person name="Moest M."/>
            <person name="Warren A I."/>
            <person name="Byers J.R.P. K."/>
            <person name="Montejo-Kovacevich G."/>
            <person name="Yen C E."/>
        </authorList>
    </citation>
    <scope>NUCLEOTIDE SEQUENCE [LARGE SCALE GENOMIC DNA]</scope>
</reference>
<dbReference type="EMBL" id="CADEBD010000347">
    <property type="protein sequence ID" value="CAB3250179.1"/>
    <property type="molecule type" value="Genomic_DNA"/>
</dbReference>
<evidence type="ECO:0000313" key="3">
    <source>
        <dbReference type="EMBL" id="CAB3259965.1"/>
    </source>
</evidence>
<dbReference type="EMBL" id="CADEBD010000745">
    <property type="protein sequence ID" value="CAB3259965.1"/>
    <property type="molecule type" value="Genomic_DNA"/>
</dbReference>
<evidence type="ECO:0000313" key="4">
    <source>
        <dbReference type="Proteomes" id="UP000494256"/>
    </source>
</evidence>
<dbReference type="AlphaFoldDB" id="A0A8S1AKW7"/>
<proteinExistence type="predicted"/>
<name>A0A8S1AKW7_ARCPL</name>
<comment type="caution">
    <text evidence="2">The sequence shown here is derived from an EMBL/GenBank/DDBJ whole genome shotgun (WGS) entry which is preliminary data.</text>
</comment>
<feature type="region of interest" description="Disordered" evidence="1">
    <location>
        <begin position="1"/>
        <end position="41"/>
    </location>
</feature>